<dbReference type="GO" id="GO:0032259">
    <property type="term" value="P:methylation"/>
    <property type="evidence" value="ECO:0007669"/>
    <property type="project" value="UniProtKB-KW"/>
</dbReference>
<organism evidence="1 2">
    <name type="scientific">Aquimarina brevivitae</name>
    <dbReference type="NCBI Taxonomy" id="323412"/>
    <lineage>
        <taxon>Bacteria</taxon>
        <taxon>Pseudomonadati</taxon>
        <taxon>Bacteroidota</taxon>
        <taxon>Flavobacteriia</taxon>
        <taxon>Flavobacteriales</taxon>
        <taxon>Flavobacteriaceae</taxon>
        <taxon>Aquimarina</taxon>
    </lineage>
</organism>
<gene>
    <name evidence="1" type="ORF">EV197_0535</name>
</gene>
<dbReference type="PANTHER" id="PTHR43861">
    <property type="entry name" value="TRANS-ACONITATE 2-METHYLTRANSFERASE-RELATED"/>
    <property type="match status" value="1"/>
</dbReference>
<dbReference type="CDD" id="cd02440">
    <property type="entry name" value="AdoMet_MTases"/>
    <property type="match status" value="1"/>
</dbReference>
<accession>A0A4Q7PFR7</accession>
<dbReference type="GO" id="GO:0008168">
    <property type="term" value="F:methyltransferase activity"/>
    <property type="evidence" value="ECO:0007669"/>
    <property type="project" value="UniProtKB-KW"/>
</dbReference>
<comment type="caution">
    <text evidence="1">The sequence shown here is derived from an EMBL/GenBank/DDBJ whole genome shotgun (WGS) entry which is preliminary data.</text>
</comment>
<protein>
    <submittedName>
        <fullName evidence="1">2-polyprenyl-3-methyl-5-hydroxy-6-metoxy-1, 4-benzoquinol methylase</fullName>
    </submittedName>
</protein>
<dbReference type="EMBL" id="SGXE01000001">
    <property type="protein sequence ID" value="RZS99326.1"/>
    <property type="molecule type" value="Genomic_DNA"/>
</dbReference>
<dbReference type="OrthoDB" id="2370471at2"/>
<keyword evidence="2" id="KW-1185">Reference proteome</keyword>
<proteinExistence type="predicted"/>
<evidence type="ECO:0000313" key="2">
    <source>
        <dbReference type="Proteomes" id="UP000292262"/>
    </source>
</evidence>
<reference evidence="1 2" key="1">
    <citation type="submission" date="2019-02" db="EMBL/GenBank/DDBJ databases">
        <title>Genomic Encyclopedia of Type Strains, Phase IV (KMG-IV): sequencing the most valuable type-strain genomes for metagenomic binning, comparative biology and taxonomic classification.</title>
        <authorList>
            <person name="Goeker M."/>
        </authorList>
    </citation>
    <scope>NUCLEOTIDE SEQUENCE [LARGE SCALE GENOMIC DNA]</scope>
    <source>
        <strain evidence="1 2">DSM 17196</strain>
    </source>
</reference>
<sequence>MINNPKGKIFLECKDFLVSGEKFQLVKDHTYDMLFTTPQPKPEELDRYYESDAYISHTDANEGFLNRLYQSVKKINLKNKIKLIDKTHPQKGTLLDVGAGTGDFLVTAKNDGWNIQGTEPNAKARQLAATKNISLQSDLASFTSNSFDVITLWHVLEHVSALQEYIERLNDLLKPNGTLIIAVPNFKSYDAKYYKEYWAAYDVPRHLWHFSKTAIRDIFKEKGFELIKVKPLWFDAFYISLMSEKLKKGKINYFLSFIIGFYSNLKGLFSKQYSSHIYVLRKP</sequence>
<evidence type="ECO:0000313" key="1">
    <source>
        <dbReference type="EMBL" id="RZS99326.1"/>
    </source>
</evidence>
<keyword evidence="1" id="KW-0808">Transferase</keyword>
<dbReference type="Gene3D" id="3.40.50.150">
    <property type="entry name" value="Vaccinia Virus protein VP39"/>
    <property type="match status" value="1"/>
</dbReference>
<keyword evidence="1" id="KW-0489">Methyltransferase</keyword>
<dbReference type="InterPro" id="IPR029063">
    <property type="entry name" value="SAM-dependent_MTases_sf"/>
</dbReference>
<name>A0A4Q7PFR7_9FLAO</name>
<dbReference type="Pfam" id="PF13489">
    <property type="entry name" value="Methyltransf_23"/>
    <property type="match status" value="1"/>
</dbReference>
<dbReference type="RefSeq" id="WP_130285174.1">
    <property type="nucleotide sequence ID" value="NZ_SGXE01000001.1"/>
</dbReference>
<dbReference type="AlphaFoldDB" id="A0A4Q7PFR7"/>
<dbReference type="Proteomes" id="UP000292262">
    <property type="component" value="Unassembled WGS sequence"/>
</dbReference>
<dbReference type="SUPFAM" id="SSF53335">
    <property type="entry name" value="S-adenosyl-L-methionine-dependent methyltransferases"/>
    <property type="match status" value="1"/>
</dbReference>